<protein>
    <recommendedName>
        <fullName evidence="4">Phorbol-ester/DAG-type domain-containing protein</fullName>
    </recommendedName>
</protein>
<evidence type="ECO:0000313" key="2">
    <source>
        <dbReference type="EMBL" id="CAH1109471.1"/>
    </source>
</evidence>
<evidence type="ECO:0000256" key="1">
    <source>
        <dbReference type="SAM" id="MobiDB-lite"/>
    </source>
</evidence>
<keyword evidence="3" id="KW-1185">Reference proteome</keyword>
<feature type="compositionally biased region" description="Polar residues" evidence="1">
    <location>
        <begin position="322"/>
        <end position="350"/>
    </location>
</feature>
<sequence>MPNDSVCIRCKKPVKEGIKCVRCGNISHKCCLVILKKEFIGKDSVLCCNDSENELENGENQSPGGLQASSELDSIKISYLEKIISNKDEIIENQKIAIKALTEQLELLKQLKTNNSSGPPNISSSTGIVNKPSSSTTHADKTIKKAYVANALHHIESERICQSVIDLNKDSDPRPKMLTNFAKKSRSLLTGSLQNSANCTIKASNRTKTTALNIVHYHATNMDVATSENELLTYLVQFAPNIKVKKLNARFPEEYSSFKLSLPVEETQSILNAEIWPHGADLKGDFLLKIPGPTRGYGLSQDEEDYNEQFGSAEKEQDEELSNSVLERSRSASQSPTVETPSRANYVDSQNIVIDGEPNSSLSSAASASPARPSRSQLAQSVGCFVVSAAIVALLARREAPATMM</sequence>
<proteinExistence type="predicted"/>
<dbReference type="EMBL" id="OV651816">
    <property type="protein sequence ID" value="CAH1109471.1"/>
    <property type="molecule type" value="Genomic_DNA"/>
</dbReference>
<reference evidence="2" key="1">
    <citation type="submission" date="2022-01" db="EMBL/GenBank/DDBJ databases">
        <authorList>
            <person name="King R."/>
        </authorList>
    </citation>
    <scope>NUCLEOTIDE SEQUENCE</scope>
</reference>
<organism evidence="2 3">
    <name type="scientific">Psylliodes chrysocephalus</name>
    <dbReference type="NCBI Taxonomy" id="3402493"/>
    <lineage>
        <taxon>Eukaryota</taxon>
        <taxon>Metazoa</taxon>
        <taxon>Ecdysozoa</taxon>
        <taxon>Arthropoda</taxon>
        <taxon>Hexapoda</taxon>
        <taxon>Insecta</taxon>
        <taxon>Pterygota</taxon>
        <taxon>Neoptera</taxon>
        <taxon>Endopterygota</taxon>
        <taxon>Coleoptera</taxon>
        <taxon>Polyphaga</taxon>
        <taxon>Cucujiformia</taxon>
        <taxon>Chrysomeloidea</taxon>
        <taxon>Chrysomelidae</taxon>
        <taxon>Galerucinae</taxon>
        <taxon>Alticini</taxon>
        <taxon>Psylliodes</taxon>
    </lineage>
</organism>
<feature type="region of interest" description="Disordered" evidence="1">
    <location>
        <begin position="114"/>
        <end position="136"/>
    </location>
</feature>
<feature type="compositionally biased region" description="Low complexity" evidence="1">
    <location>
        <begin position="114"/>
        <end position="128"/>
    </location>
</feature>
<dbReference type="Proteomes" id="UP001153636">
    <property type="component" value="Chromosome 4"/>
</dbReference>
<gene>
    <name evidence="2" type="ORF">PSYICH_LOCUS10046</name>
</gene>
<dbReference type="CDD" id="cd15489">
    <property type="entry name" value="PHD_SF"/>
    <property type="match status" value="1"/>
</dbReference>
<accession>A0A9P0CWA9</accession>
<evidence type="ECO:0000313" key="3">
    <source>
        <dbReference type="Proteomes" id="UP001153636"/>
    </source>
</evidence>
<dbReference type="AlphaFoldDB" id="A0A9P0CWA9"/>
<name>A0A9P0CWA9_9CUCU</name>
<dbReference type="OrthoDB" id="10012075at2759"/>
<feature type="region of interest" description="Disordered" evidence="1">
    <location>
        <begin position="306"/>
        <end position="350"/>
    </location>
</feature>
<evidence type="ECO:0008006" key="4">
    <source>
        <dbReference type="Google" id="ProtNLM"/>
    </source>
</evidence>